<keyword evidence="9" id="KW-0249">Electron transport</keyword>
<keyword evidence="9" id="KW-0830">Ubiquinone</keyword>
<evidence type="ECO:0000256" key="1">
    <source>
        <dbReference type="ARBA" id="ARBA00004370"/>
    </source>
</evidence>
<comment type="similarity">
    <text evidence="2 9">Belongs to the complex I subunit 3 family.</text>
</comment>
<organism evidence="10">
    <name type="scientific">Annulohypoxylon stygium</name>
    <dbReference type="NCBI Taxonomy" id="326628"/>
    <lineage>
        <taxon>Eukaryota</taxon>
        <taxon>Fungi</taxon>
        <taxon>Dikarya</taxon>
        <taxon>Ascomycota</taxon>
        <taxon>Pezizomycotina</taxon>
        <taxon>Sordariomycetes</taxon>
        <taxon>Xylariomycetidae</taxon>
        <taxon>Xylariales</taxon>
        <taxon>Hypoxylaceae</taxon>
        <taxon>Annulohypoxylon</taxon>
    </lineage>
</organism>
<evidence type="ECO:0000256" key="7">
    <source>
        <dbReference type="ARBA" id="ARBA00023136"/>
    </source>
</evidence>
<dbReference type="GO" id="GO:0031966">
    <property type="term" value="C:mitochondrial membrane"/>
    <property type="evidence" value="ECO:0007669"/>
    <property type="project" value="UniProtKB-SubCell"/>
</dbReference>
<evidence type="ECO:0000256" key="6">
    <source>
        <dbReference type="ARBA" id="ARBA00022989"/>
    </source>
</evidence>
<name>V5RDQ1_9PEZI</name>
<evidence type="ECO:0000256" key="8">
    <source>
        <dbReference type="ARBA" id="ARBA00049551"/>
    </source>
</evidence>
<evidence type="ECO:0000256" key="5">
    <source>
        <dbReference type="ARBA" id="ARBA00022692"/>
    </source>
</evidence>
<proteinExistence type="inferred from homology"/>
<comment type="function">
    <text evidence="9">Core subunit of the mitochondrial membrane respiratory chain NADH dehydrogenase (Complex I) which catalyzes electron transfer from NADH through the respiratory chain, using ubiquinone as an electron acceptor. Essential for the catalytic activity of complex I.</text>
</comment>
<keyword evidence="9 10" id="KW-0496">Mitochondrion</keyword>
<dbReference type="PANTHER" id="PTHR11058">
    <property type="entry name" value="NADH-UBIQUINONE OXIDOREDUCTASE CHAIN 3"/>
    <property type="match status" value="1"/>
</dbReference>
<dbReference type="EC" id="7.1.1.2" evidence="9"/>
<dbReference type="GeneID" id="17963056"/>
<keyword evidence="9" id="KW-0679">Respiratory chain</keyword>
<geneLocation type="mitochondrion" evidence="10"/>
<feature type="transmembrane region" description="Helical" evidence="9">
    <location>
        <begin position="84"/>
        <end position="105"/>
    </location>
</feature>
<evidence type="ECO:0000256" key="4">
    <source>
        <dbReference type="ARBA" id="ARBA00022448"/>
    </source>
</evidence>
<keyword evidence="7 9" id="KW-0472">Membrane</keyword>
<keyword evidence="9" id="KW-1278">Translocase</keyword>
<dbReference type="Pfam" id="PF00507">
    <property type="entry name" value="Oxidored_q4"/>
    <property type="match status" value="1"/>
</dbReference>
<evidence type="ECO:0000256" key="3">
    <source>
        <dbReference type="ARBA" id="ARBA00021007"/>
    </source>
</evidence>
<feature type="transmembrane region" description="Helical" evidence="9">
    <location>
        <begin position="57"/>
        <end position="78"/>
    </location>
</feature>
<keyword evidence="9" id="KW-0520">NAD</keyword>
<gene>
    <name evidence="10" type="primary">nad3</name>
</gene>
<comment type="subcellular location">
    <subcellularLocation>
        <location evidence="1">Membrane</location>
    </subcellularLocation>
    <subcellularLocation>
        <location evidence="9">Mitochondrion membrane</location>
        <topology evidence="9">Multi-pass membrane protein</topology>
    </subcellularLocation>
</comment>
<keyword evidence="6 9" id="KW-1133">Transmembrane helix</keyword>
<comment type="catalytic activity">
    <reaction evidence="8 9">
        <text>a ubiquinone + NADH + 5 H(+)(in) = a ubiquinol + NAD(+) + 4 H(+)(out)</text>
        <dbReference type="Rhea" id="RHEA:29091"/>
        <dbReference type="Rhea" id="RHEA-COMP:9565"/>
        <dbReference type="Rhea" id="RHEA-COMP:9566"/>
        <dbReference type="ChEBI" id="CHEBI:15378"/>
        <dbReference type="ChEBI" id="CHEBI:16389"/>
        <dbReference type="ChEBI" id="CHEBI:17976"/>
        <dbReference type="ChEBI" id="CHEBI:57540"/>
        <dbReference type="ChEBI" id="CHEBI:57945"/>
        <dbReference type="EC" id="7.1.1.2"/>
    </reaction>
</comment>
<evidence type="ECO:0000256" key="2">
    <source>
        <dbReference type="ARBA" id="ARBA00008472"/>
    </source>
</evidence>
<feature type="transmembrane region" description="Helical" evidence="9">
    <location>
        <begin position="6"/>
        <end position="24"/>
    </location>
</feature>
<dbReference type="RefSeq" id="YP_008964953.1">
    <property type="nucleotide sequence ID" value="NC_023117.1"/>
</dbReference>
<protein>
    <recommendedName>
        <fullName evidence="3 9">NADH-ubiquinone oxidoreductase chain 3</fullName>
        <ecNumber evidence="9">7.1.1.2</ecNumber>
    </recommendedName>
</protein>
<dbReference type="PANTHER" id="PTHR11058:SF9">
    <property type="entry name" value="NADH-UBIQUINONE OXIDOREDUCTASE CHAIN 3"/>
    <property type="match status" value="1"/>
</dbReference>
<evidence type="ECO:0000313" key="10">
    <source>
        <dbReference type="EMBL" id="AHB33512.1"/>
    </source>
</evidence>
<dbReference type="InterPro" id="IPR038430">
    <property type="entry name" value="NDAH_ubi_oxred_su3_sf"/>
</dbReference>
<keyword evidence="5 9" id="KW-0812">Transmembrane</keyword>
<sequence length="161" mass="18571">MRPMTFFFVLVWSIVLIFLVINKVTSKKNSNKNKDEPFECGFTSFIQNWTGFFNVSFFQYSFTFLCVDLEIILLTPYTLTAKTISIYGLGIIIVFSALITIGFFFELGKGALNIFNKQQDNLSLNKNLIDNPLIDIVNLTFPHNTIELNQATFNWLKKKIN</sequence>
<dbReference type="InterPro" id="IPR000440">
    <property type="entry name" value="NADH_UbQ/plastoQ_OxRdtase_su3"/>
</dbReference>
<evidence type="ECO:0000256" key="9">
    <source>
        <dbReference type="RuleBase" id="RU003640"/>
    </source>
</evidence>
<dbReference type="AlphaFoldDB" id="V5RDQ1"/>
<keyword evidence="4 9" id="KW-0813">Transport</keyword>
<reference evidence="10" key="2">
    <citation type="submission" date="2013-12" db="EMBL/GenBank/DDBJ databases">
        <title>Mitochondrial Genome of Annulohypoxylon stygium, cohabitant fungus of Tremella fuciformis, reveals intron diversity.</title>
        <authorList>
            <person name="Hsiang T."/>
        </authorList>
    </citation>
    <scope>NUCLEOTIDE SEQUENCE</scope>
</reference>
<dbReference type="Gene3D" id="1.20.58.1610">
    <property type="entry name" value="NADH:ubiquinone/plastoquinone oxidoreductase, chain 3"/>
    <property type="match status" value="1"/>
</dbReference>
<accession>V5RDQ1</accession>
<dbReference type="GO" id="GO:0008137">
    <property type="term" value="F:NADH dehydrogenase (ubiquinone) activity"/>
    <property type="evidence" value="ECO:0007669"/>
    <property type="project" value="UniProtKB-UniRule"/>
</dbReference>
<dbReference type="EMBL" id="KF545917">
    <property type="protein sequence ID" value="AHB33512.1"/>
    <property type="molecule type" value="Genomic_DNA"/>
</dbReference>
<reference evidence="10" key="1">
    <citation type="submission" date="2013-08" db="EMBL/GenBank/DDBJ databases">
        <authorList>
            <person name="Deng Y.-J."/>
            <person name="Xie B.-G."/>
            <person name="Jiang Y.-J."/>
            <person name="Wang Q.-F."/>
            <person name="Lan F.-S."/>
        </authorList>
    </citation>
    <scope>NUCLEOTIDE SEQUENCE</scope>
</reference>
<dbReference type="GO" id="GO:0030964">
    <property type="term" value="C:NADH dehydrogenase complex"/>
    <property type="evidence" value="ECO:0007669"/>
    <property type="project" value="TreeGrafter"/>
</dbReference>